<accession>A0A1N7H3T7</accession>
<reference evidence="5" key="1">
    <citation type="submission" date="2017-01" db="EMBL/GenBank/DDBJ databases">
        <authorList>
            <person name="Varghese N."/>
            <person name="Submissions S."/>
        </authorList>
    </citation>
    <scope>NUCLEOTIDE SEQUENCE [LARGE SCALE GENOMIC DNA]</scope>
    <source>
        <strain evidence="5">type strain: HArc-</strain>
    </source>
</reference>
<dbReference type="InterPro" id="IPR045337">
    <property type="entry name" value="MmgE_PrpD_C"/>
</dbReference>
<feature type="domain" description="MmgE/PrpD N-terminal" evidence="2">
    <location>
        <begin position="6"/>
        <end position="231"/>
    </location>
</feature>
<evidence type="ECO:0000259" key="3">
    <source>
        <dbReference type="Pfam" id="PF19305"/>
    </source>
</evidence>
<name>A0A1N7H3T7_9EURY</name>
<proteinExistence type="inferred from homology"/>
<dbReference type="PANTHER" id="PTHR16943:SF8">
    <property type="entry name" value="2-METHYLCITRATE DEHYDRATASE"/>
    <property type="match status" value="1"/>
</dbReference>
<comment type="similarity">
    <text evidence="1">Belongs to the PrpD family.</text>
</comment>
<dbReference type="Gene3D" id="3.30.1330.120">
    <property type="entry name" value="2-methylcitrate dehydratase PrpD"/>
    <property type="match status" value="1"/>
</dbReference>
<protein>
    <submittedName>
        <fullName evidence="4">2-methylcitrate dehydratase PrpD</fullName>
    </submittedName>
</protein>
<evidence type="ECO:0000313" key="4">
    <source>
        <dbReference type="EMBL" id="SIS19504.1"/>
    </source>
</evidence>
<dbReference type="AlphaFoldDB" id="A0A1N7H3T7"/>
<keyword evidence="5" id="KW-1185">Reference proteome</keyword>
<dbReference type="Proteomes" id="UP000185936">
    <property type="component" value="Unassembled WGS sequence"/>
</dbReference>
<dbReference type="Pfam" id="PF03972">
    <property type="entry name" value="MmgE_PrpD_N"/>
    <property type="match status" value="1"/>
</dbReference>
<dbReference type="InterPro" id="IPR036148">
    <property type="entry name" value="MmgE/PrpD_sf"/>
</dbReference>
<dbReference type="OrthoDB" id="43639at2157"/>
<evidence type="ECO:0000259" key="2">
    <source>
        <dbReference type="Pfam" id="PF03972"/>
    </source>
</evidence>
<dbReference type="InterPro" id="IPR005656">
    <property type="entry name" value="MmgE_PrpD"/>
</dbReference>
<dbReference type="Pfam" id="PF19305">
    <property type="entry name" value="MmgE_PrpD_C"/>
    <property type="match status" value="1"/>
</dbReference>
<evidence type="ECO:0000313" key="5">
    <source>
        <dbReference type="Proteomes" id="UP000185936"/>
    </source>
</evidence>
<dbReference type="InterPro" id="IPR042183">
    <property type="entry name" value="MmgE/PrpD_sf_1"/>
</dbReference>
<gene>
    <name evidence="4" type="ORF">SAMN05421752_12311</name>
</gene>
<sequence>MSTREAATFALEGTLAAAPEAVTKTVQIRVVDTLAAAVAGYEFEDAAVIDRFSRRFEGNDARLLDGSGRTRSLAGAVLANATAANVLDIDDGHRLVKGHPAAVVVPAAIAASETVDASIDDLLEAVYVGYELAVRAGLTIHEETGIYSGTGSWGAIGAAAAVCRLLECDRDTTEQAIGIADYHAPRTPITRGVEKPGMTKDGIGWGAYTGYEAVELAREGFIASGSPFDNSDRVETLGSRHYVTESYLKPYPCCRWAQPGLEAALELRRQPGFTSVNLEHVTVETFSEATTLTETEPGSVAEAEYAYPYPVAVALHRGRFSPKDLTAEARACTAVTDLARKVDLETALDLDERFPKECLARVRVETSRGVFESGTTRARGARERPLSETDRFEKHRQLFEFADVDSVEHIYNILDKSNVSLTELIDTLESG</sequence>
<dbReference type="InterPro" id="IPR042188">
    <property type="entry name" value="MmgE/PrpD_sf_2"/>
</dbReference>
<dbReference type="PANTHER" id="PTHR16943">
    <property type="entry name" value="2-METHYLCITRATE DEHYDRATASE-RELATED"/>
    <property type="match status" value="1"/>
</dbReference>
<dbReference type="SUPFAM" id="SSF103378">
    <property type="entry name" value="2-methylcitrate dehydratase PrpD"/>
    <property type="match status" value="1"/>
</dbReference>
<dbReference type="Gene3D" id="1.10.4100.10">
    <property type="entry name" value="2-methylcitrate dehydratase PrpD"/>
    <property type="match status" value="1"/>
</dbReference>
<dbReference type="EMBL" id="FTNR01000023">
    <property type="protein sequence ID" value="SIS19504.1"/>
    <property type="molecule type" value="Genomic_DNA"/>
</dbReference>
<dbReference type="RefSeq" id="WP_076610772.1">
    <property type="nucleotide sequence ID" value="NZ_FTNR01000023.1"/>
</dbReference>
<dbReference type="InterPro" id="IPR045336">
    <property type="entry name" value="MmgE_PrpD_N"/>
</dbReference>
<evidence type="ECO:0000256" key="1">
    <source>
        <dbReference type="ARBA" id="ARBA00006174"/>
    </source>
</evidence>
<organism evidence="4 5">
    <name type="scientific">Natronorubrum thiooxidans</name>
    <dbReference type="NCBI Taxonomy" id="308853"/>
    <lineage>
        <taxon>Archaea</taxon>
        <taxon>Methanobacteriati</taxon>
        <taxon>Methanobacteriota</taxon>
        <taxon>Stenosarchaea group</taxon>
        <taxon>Halobacteria</taxon>
        <taxon>Halobacteriales</taxon>
        <taxon>Natrialbaceae</taxon>
        <taxon>Natronorubrum</taxon>
    </lineage>
</organism>
<feature type="domain" description="MmgE/PrpD C-terminal" evidence="3">
    <location>
        <begin position="251"/>
        <end position="400"/>
    </location>
</feature>
<dbReference type="STRING" id="308853.SAMN05421752_12311"/>
<dbReference type="GO" id="GO:0016829">
    <property type="term" value="F:lyase activity"/>
    <property type="evidence" value="ECO:0007669"/>
    <property type="project" value="InterPro"/>
</dbReference>